<reference evidence="2" key="1">
    <citation type="journal article" date="2014" name="Int. J. Syst. Evol. Microbiol.">
        <title>Complete genome sequence of Corynebacterium casei LMG S-19264T (=DSM 44701T), isolated from a smear-ripened cheese.</title>
        <authorList>
            <consortium name="US DOE Joint Genome Institute (JGI-PGF)"/>
            <person name="Walter F."/>
            <person name="Albersmeier A."/>
            <person name="Kalinowski J."/>
            <person name="Ruckert C."/>
        </authorList>
    </citation>
    <scope>NUCLEOTIDE SEQUENCE</scope>
    <source>
        <strain evidence="2">CGMCC 1.10859</strain>
    </source>
</reference>
<dbReference type="SMART" id="SM00418">
    <property type="entry name" value="HTH_ARSR"/>
    <property type="match status" value="1"/>
</dbReference>
<sequence>MTRHPYYGHTVPRPQAQAPAIFPAKAKLPDPRIAGRGASVGAIAQEFKISHSSVSEHLAVLRNADLVRETKSGRERIYALNAEPLRELRSWLKPSEACWKARMSDLAGQIEENTE</sequence>
<evidence type="ECO:0000259" key="1">
    <source>
        <dbReference type="SMART" id="SM00418"/>
    </source>
</evidence>
<name>A0AAN4UUU6_9RHOB</name>
<gene>
    <name evidence="2" type="ORF">GCM10008024_36640</name>
    <name evidence="3" type="ORF">SAMN05444006_12526</name>
</gene>
<dbReference type="EMBL" id="FNOB01000025">
    <property type="protein sequence ID" value="SDX70157.1"/>
    <property type="molecule type" value="Genomic_DNA"/>
</dbReference>
<dbReference type="GO" id="GO:0003700">
    <property type="term" value="F:DNA-binding transcription factor activity"/>
    <property type="evidence" value="ECO:0007669"/>
    <property type="project" value="InterPro"/>
</dbReference>
<comment type="caution">
    <text evidence="2">The sequence shown here is derived from an EMBL/GenBank/DDBJ whole genome shotgun (WGS) entry which is preliminary data.</text>
</comment>
<evidence type="ECO:0000313" key="4">
    <source>
        <dbReference type="Proteomes" id="UP000199541"/>
    </source>
</evidence>
<evidence type="ECO:0000313" key="3">
    <source>
        <dbReference type="EMBL" id="SDX70157.1"/>
    </source>
</evidence>
<dbReference type="InterPro" id="IPR036390">
    <property type="entry name" value="WH_DNA-bd_sf"/>
</dbReference>
<dbReference type="AlphaFoldDB" id="A0AAN4UUU6"/>
<organism evidence="2 5">
    <name type="scientific">Allgaiera indica</name>
    <dbReference type="NCBI Taxonomy" id="765699"/>
    <lineage>
        <taxon>Bacteria</taxon>
        <taxon>Pseudomonadati</taxon>
        <taxon>Pseudomonadota</taxon>
        <taxon>Alphaproteobacteria</taxon>
        <taxon>Rhodobacterales</taxon>
        <taxon>Paracoccaceae</taxon>
        <taxon>Allgaiera</taxon>
    </lineage>
</organism>
<dbReference type="InterPro" id="IPR001845">
    <property type="entry name" value="HTH_ArsR_DNA-bd_dom"/>
</dbReference>
<evidence type="ECO:0000313" key="5">
    <source>
        <dbReference type="Proteomes" id="UP000634647"/>
    </source>
</evidence>
<proteinExistence type="predicted"/>
<dbReference type="Proteomes" id="UP000199541">
    <property type="component" value="Unassembled WGS sequence"/>
</dbReference>
<dbReference type="CDD" id="cd00090">
    <property type="entry name" value="HTH_ARSR"/>
    <property type="match status" value="1"/>
</dbReference>
<reference evidence="3 4" key="2">
    <citation type="submission" date="2016-10" db="EMBL/GenBank/DDBJ databases">
        <authorList>
            <person name="Varghese N."/>
            <person name="Submissions S."/>
        </authorList>
    </citation>
    <scope>NUCLEOTIDE SEQUENCE [LARGE SCALE GENOMIC DNA]</scope>
    <source>
        <strain evidence="3 4">DSM 24802</strain>
    </source>
</reference>
<dbReference type="EMBL" id="BNAB01000025">
    <property type="protein sequence ID" value="GHE05510.1"/>
    <property type="molecule type" value="Genomic_DNA"/>
</dbReference>
<reference evidence="2" key="3">
    <citation type="submission" date="2023-06" db="EMBL/GenBank/DDBJ databases">
        <authorList>
            <person name="Sun Q."/>
            <person name="Zhou Y."/>
        </authorList>
    </citation>
    <scope>NUCLEOTIDE SEQUENCE</scope>
    <source>
        <strain evidence="2">CGMCC 1.10859</strain>
    </source>
</reference>
<dbReference type="Proteomes" id="UP000634647">
    <property type="component" value="Unassembled WGS sequence"/>
</dbReference>
<keyword evidence="4" id="KW-1185">Reference proteome</keyword>
<dbReference type="InterPro" id="IPR036388">
    <property type="entry name" value="WH-like_DNA-bd_sf"/>
</dbReference>
<accession>A0AAN4UUU6</accession>
<dbReference type="PANTHER" id="PTHR38600">
    <property type="entry name" value="TRANSCRIPTIONAL REGULATORY PROTEIN"/>
    <property type="match status" value="1"/>
</dbReference>
<dbReference type="Gene3D" id="1.10.10.10">
    <property type="entry name" value="Winged helix-like DNA-binding domain superfamily/Winged helix DNA-binding domain"/>
    <property type="match status" value="1"/>
</dbReference>
<evidence type="ECO:0000313" key="2">
    <source>
        <dbReference type="EMBL" id="GHE05510.1"/>
    </source>
</evidence>
<dbReference type="Pfam" id="PF01022">
    <property type="entry name" value="HTH_5"/>
    <property type="match status" value="1"/>
</dbReference>
<dbReference type="RefSeq" id="WP_280138211.1">
    <property type="nucleotide sequence ID" value="NZ_BNAB01000025.1"/>
</dbReference>
<dbReference type="PANTHER" id="PTHR38600:SF2">
    <property type="entry name" value="SLL0088 PROTEIN"/>
    <property type="match status" value="1"/>
</dbReference>
<feature type="domain" description="HTH arsR-type" evidence="1">
    <location>
        <begin position="20"/>
        <end position="94"/>
    </location>
</feature>
<protein>
    <submittedName>
        <fullName evidence="3">Regulatory protein, arsR family</fullName>
    </submittedName>
</protein>
<dbReference type="InterPro" id="IPR011991">
    <property type="entry name" value="ArsR-like_HTH"/>
</dbReference>
<dbReference type="SUPFAM" id="SSF46785">
    <property type="entry name" value="Winged helix' DNA-binding domain"/>
    <property type="match status" value="1"/>
</dbReference>